<comment type="caution">
    <text evidence="1">The sequence shown here is derived from an EMBL/GenBank/DDBJ whole genome shotgun (WGS) entry which is preliminary data.</text>
</comment>
<protein>
    <submittedName>
        <fullName evidence="1">Ester cyclase</fullName>
    </submittedName>
</protein>
<reference evidence="1 2" key="1">
    <citation type="submission" date="2017-01" db="EMBL/GenBank/DDBJ databases">
        <authorList>
            <person name="Mah S.A."/>
            <person name="Swanson W.J."/>
            <person name="Moy G.W."/>
            <person name="Vacquier V.D."/>
        </authorList>
    </citation>
    <scope>NUCLEOTIDE SEQUENCE [LARGE SCALE GENOMIC DNA]</scope>
    <source>
        <strain evidence="1">PDD-32b-74</strain>
    </source>
</reference>
<evidence type="ECO:0000313" key="1">
    <source>
        <dbReference type="EMBL" id="OUM06968.1"/>
    </source>
</evidence>
<dbReference type="InterPro" id="IPR009959">
    <property type="entry name" value="Cyclase_SnoaL-like"/>
</dbReference>
<dbReference type="RefSeq" id="WP_084917519.1">
    <property type="nucleotide sequence ID" value="NZ_MTSA01000009.1"/>
</dbReference>
<dbReference type="InterPro" id="IPR032710">
    <property type="entry name" value="NTF2-like_dom_sf"/>
</dbReference>
<dbReference type="Pfam" id="PF07366">
    <property type="entry name" value="SnoaL"/>
    <property type="match status" value="1"/>
</dbReference>
<organism evidence="1 2">
    <name type="scientific">Pseudomonas syringae</name>
    <dbReference type="NCBI Taxonomy" id="317"/>
    <lineage>
        <taxon>Bacteria</taxon>
        <taxon>Pseudomonadati</taxon>
        <taxon>Pseudomonadota</taxon>
        <taxon>Gammaproteobacteria</taxon>
        <taxon>Pseudomonadales</taxon>
        <taxon>Pseudomonadaceae</taxon>
        <taxon>Pseudomonas</taxon>
    </lineage>
</organism>
<name>A0A244ERB3_PSESX</name>
<sequence>MNLDEHYRAYIACLNDRRWHDLGHFVDDDVRYNGEKISVCGYRKMLEADVSLIPDLRFVIDLLVVDASHVAARLVFNCSPQGRFLGLEADGRRITFSENVLYTFCDGRISDVWSIIDKAAVERELRGESAPAPGDRSV</sequence>
<accession>A0A244ERB3</accession>
<dbReference type="PANTHER" id="PTHR38436:SF1">
    <property type="entry name" value="ESTER CYCLASE"/>
    <property type="match status" value="1"/>
</dbReference>
<proteinExistence type="predicted"/>
<dbReference type="Gene3D" id="3.10.450.50">
    <property type="match status" value="1"/>
</dbReference>
<dbReference type="SUPFAM" id="SSF54427">
    <property type="entry name" value="NTF2-like"/>
    <property type="match status" value="1"/>
</dbReference>
<dbReference type="PANTHER" id="PTHR38436">
    <property type="entry name" value="POLYKETIDE CYCLASE SNOAL-LIKE DOMAIN"/>
    <property type="match status" value="1"/>
</dbReference>
<evidence type="ECO:0000313" key="2">
    <source>
        <dbReference type="Proteomes" id="UP000195128"/>
    </source>
</evidence>
<gene>
    <name evidence="1" type="ORF">BW686_13635</name>
</gene>
<dbReference type="GO" id="GO:0030638">
    <property type="term" value="P:polyketide metabolic process"/>
    <property type="evidence" value="ECO:0007669"/>
    <property type="project" value="InterPro"/>
</dbReference>
<dbReference type="Proteomes" id="UP000195128">
    <property type="component" value="Unassembled WGS sequence"/>
</dbReference>
<dbReference type="EMBL" id="MTSA01000009">
    <property type="protein sequence ID" value="OUM06968.1"/>
    <property type="molecule type" value="Genomic_DNA"/>
</dbReference>
<dbReference type="OrthoDB" id="9810441at2"/>
<dbReference type="AlphaFoldDB" id="A0A244ERB3"/>